<comment type="catalytic activity">
    <reaction evidence="23">
        <text>hydrogencarbonate + NH4(+) + 2 ATP = carbamoyl phosphate + 2 ADP + phosphate + 2 H(+)</text>
        <dbReference type="Rhea" id="RHEA:18029"/>
        <dbReference type="ChEBI" id="CHEBI:15378"/>
        <dbReference type="ChEBI" id="CHEBI:17544"/>
        <dbReference type="ChEBI" id="CHEBI:28938"/>
        <dbReference type="ChEBI" id="CHEBI:30616"/>
        <dbReference type="ChEBI" id="CHEBI:43474"/>
        <dbReference type="ChEBI" id="CHEBI:58228"/>
        <dbReference type="ChEBI" id="CHEBI:456216"/>
        <dbReference type="EC" id="6.3.4.16"/>
    </reaction>
</comment>
<dbReference type="InterPro" id="IPR005480">
    <property type="entry name" value="CPSase_lsu_oligo"/>
</dbReference>
<evidence type="ECO:0000256" key="3">
    <source>
        <dbReference type="ARBA" id="ARBA00004173"/>
    </source>
</evidence>
<dbReference type="InterPro" id="IPR006275">
    <property type="entry name" value="CPSase_lsu"/>
</dbReference>
<evidence type="ECO:0000256" key="2">
    <source>
        <dbReference type="ARBA" id="ARBA00001947"/>
    </source>
</evidence>
<evidence type="ECO:0000259" key="27">
    <source>
        <dbReference type="PROSITE" id="PS51855"/>
    </source>
</evidence>
<evidence type="ECO:0000256" key="9">
    <source>
        <dbReference type="ARBA" id="ARBA00022605"/>
    </source>
</evidence>
<comment type="caution">
    <text evidence="28">The sequence shown here is derived from an EMBL/GenBank/DDBJ whole genome shotgun (WGS) entry which is preliminary data.</text>
</comment>
<dbReference type="PROSITE" id="PS00867">
    <property type="entry name" value="CPSASE_2"/>
    <property type="match status" value="2"/>
</dbReference>
<dbReference type="NCBIfam" id="NF009455">
    <property type="entry name" value="PRK12815.1"/>
    <property type="match status" value="1"/>
</dbReference>
<comment type="catalytic activity">
    <reaction evidence="24">
        <text>hydrogencarbonate + L-glutamine + 2 ATP + H2O = carbamoyl phosphate + L-glutamate + 2 ADP + phosphate + 2 H(+)</text>
        <dbReference type="Rhea" id="RHEA:18633"/>
        <dbReference type="ChEBI" id="CHEBI:15377"/>
        <dbReference type="ChEBI" id="CHEBI:15378"/>
        <dbReference type="ChEBI" id="CHEBI:17544"/>
        <dbReference type="ChEBI" id="CHEBI:29985"/>
        <dbReference type="ChEBI" id="CHEBI:30616"/>
        <dbReference type="ChEBI" id="CHEBI:43474"/>
        <dbReference type="ChEBI" id="CHEBI:58228"/>
        <dbReference type="ChEBI" id="CHEBI:58359"/>
        <dbReference type="ChEBI" id="CHEBI:456216"/>
        <dbReference type="EC" id="6.3.5.5"/>
    </reaction>
</comment>
<organism evidence="28 29">
    <name type="scientific">Collybiopsis confluens</name>
    <dbReference type="NCBI Taxonomy" id="2823264"/>
    <lineage>
        <taxon>Eukaryota</taxon>
        <taxon>Fungi</taxon>
        <taxon>Dikarya</taxon>
        <taxon>Basidiomycota</taxon>
        <taxon>Agaricomycotina</taxon>
        <taxon>Agaricomycetes</taxon>
        <taxon>Agaricomycetidae</taxon>
        <taxon>Agaricales</taxon>
        <taxon>Marasmiineae</taxon>
        <taxon>Omphalotaceae</taxon>
        <taxon>Collybiopsis</taxon>
    </lineage>
</organism>
<dbReference type="EC" id="6.3.5.5" evidence="6"/>
<dbReference type="Gene3D" id="3.30.470.20">
    <property type="entry name" value="ATP-grasp fold, B domain"/>
    <property type="match status" value="2"/>
</dbReference>
<evidence type="ECO:0000256" key="10">
    <source>
        <dbReference type="ARBA" id="ARBA00022723"/>
    </source>
</evidence>
<evidence type="ECO:0000256" key="17">
    <source>
        <dbReference type="ARBA" id="ARBA00023211"/>
    </source>
</evidence>
<dbReference type="Pfam" id="PF02786">
    <property type="entry name" value="CPSase_L_D2"/>
    <property type="match status" value="2"/>
</dbReference>
<dbReference type="InterPro" id="IPR058047">
    <property type="entry name" value="CPSase_preATP-grasp"/>
</dbReference>
<evidence type="ECO:0000256" key="1">
    <source>
        <dbReference type="ARBA" id="ARBA00001936"/>
    </source>
</evidence>
<comment type="cofactor">
    <cofactor evidence="1">
        <name>Mn(2+)</name>
        <dbReference type="ChEBI" id="CHEBI:29035"/>
    </cofactor>
</comment>
<sequence>MSLLRPLAWNRHLSRPCTRWLHSSRVSLGLAPSNPLRAVAAPAVGSYVPKDGEHVLNSPSELARKISAKVLPKLPRPDVQKVVVVGSGGLSIGQAGEFDYSGSQALKALSEEGVQAVLINPNIATWQTSHQLASEVYFLPVTADYVAYVLEKERPDGILLTFGGQSALNVGIALDRMGVLERLGVQVLGTPIRTLEVSEDRDLFATEIDIPVAQSTAVSSVNAALAAAEVIGYPVILRSAFTLGGLGSGFANNPDELRDLSARSLSLSPQVLIERSMKGWKELEYEVVRDGADNTIICCNMENFDPLGTHTGDSIVVAPSQTLPDDEYHMLRSAALKVIRHLGVVGECNIQYALNPNAREYCVIEVNARLSRSSALASKATGYPLAYTAAKIALGYTLPELPNAVTKTTTACFEPSLDYIVTKIPKWDLAKFSSQVNRHVGSSMKSVGEVMAIGRTFEESLQKAIRQVDPRWKGFEVYIEPEDLDDALSKPTDMRLFAIAYAMYKRNYTVDQLHDLTKIDKVEFTSMFYEHLLIALQWFLYKIDNIVQTHHVLKAAGSLENIDQELMTRAKRMGFADTQIADLVSSTEDEVRAHRKSLSVTPFVKRIDTLAAEFPAHTNYLYTTYNASEHDVEFDEHGTMVLGSGVYRIGSSVEFDWCAVTCARKLRDMGKRTVMINYNPETVSTDFDEADRLYFEELGYERVMDIYELEQAHGVVVSVGGQLPQNIALRLKQTGVNVLGTDPEQIDNAEDRHKFSSVLDSIGVDQPEWAEVTTVDAAKQFANKVGYPVLIRPSYVLSGAAMNVVYQESDLEYKLSAAASVSPLHPVVITKFIDNAQEIDVDAVAHQGKLLIHAVSEHVENAGVHSGDATLVLPPFSLTESDMARLKVIAEKVASAFKISGPYNMQIIKKPGEGSGEAELKVIECNLRASRSFPFVSKVLGRNFVDVATAAIVGQDVPEPVDLMAQKRDYTAIKVSQFSWTRLPGADPFLGVEMASTGEVASFGKDIYEAYWTSSLSTTGFKVPRAGSGMLLGGDVTKPEMTIVAKKLLELGFKLYCSSPEVEEFLNNIPYVSAKRIFFPTKDKRKLREVFDEYDIQCVINLANSRATSFTDEDYVARRNAVDFGLPLLNNARNAQLFVESLARKIPQGGLKSYVEGRIPSEVKSWREFVGARV</sequence>
<evidence type="ECO:0000256" key="12">
    <source>
        <dbReference type="ARBA" id="ARBA00022741"/>
    </source>
</evidence>
<dbReference type="SUPFAM" id="SSF48108">
    <property type="entry name" value="Carbamoyl phosphate synthetase, large subunit connection domain"/>
    <property type="match status" value="1"/>
</dbReference>
<dbReference type="InterPro" id="IPR036897">
    <property type="entry name" value="CarbamoylP_synth_lsu_oligo_sf"/>
</dbReference>
<dbReference type="FunFam" id="3.40.50.20:FF:000001">
    <property type="entry name" value="Carbamoyl-phosphate synthase large chain"/>
    <property type="match status" value="1"/>
</dbReference>
<gene>
    <name evidence="28" type="ORF">D9757_006121</name>
</gene>
<dbReference type="PROSITE" id="PS00866">
    <property type="entry name" value="CPSASE_1"/>
    <property type="match status" value="2"/>
</dbReference>
<dbReference type="FunFam" id="3.40.50.20:FF:000002">
    <property type="entry name" value="Carbamoyl-phosphate synthase large chain"/>
    <property type="match status" value="1"/>
</dbReference>
<dbReference type="FunFam" id="1.10.1030.10:FF:000002">
    <property type="entry name" value="Carbamoyl-phosphate synthase large chain"/>
    <property type="match status" value="1"/>
</dbReference>
<dbReference type="PRINTS" id="PR00098">
    <property type="entry name" value="CPSASE"/>
</dbReference>
<evidence type="ECO:0000256" key="19">
    <source>
        <dbReference type="ARBA" id="ARBA00044063"/>
    </source>
</evidence>
<dbReference type="GO" id="GO:0006221">
    <property type="term" value="P:pyrimidine nucleotide biosynthetic process"/>
    <property type="evidence" value="ECO:0007669"/>
    <property type="project" value="UniProtKB-KW"/>
</dbReference>
<dbReference type="GO" id="GO:0005524">
    <property type="term" value="F:ATP binding"/>
    <property type="evidence" value="ECO:0007669"/>
    <property type="project" value="UniProtKB-UniRule"/>
</dbReference>
<feature type="domain" description="MGS-like" evidence="27">
    <location>
        <begin position="1021"/>
        <end position="1174"/>
    </location>
</feature>
<protein>
    <recommendedName>
        <fullName evidence="21">Ammonium-dependent carbamoyl phosphate synthetase</fullName>
        <ecNumber evidence="19">6.3.4.16</ecNumber>
        <ecNumber evidence="6">6.3.5.5</ecNumber>
    </recommendedName>
    <alternativeName>
        <fullName evidence="20">Arginine-specific carbamoyl phosphate synthetase, ammonia chain</fullName>
    </alternativeName>
    <alternativeName>
        <fullName evidence="22">Glutamine-dependent carbamoyl phosphate synthetase</fullName>
    </alternativeName>
</protein>
<dbReference type="FunFam" id="3.30.1490.20:FF:000001">
    <property type="entry name" value="Carbamoyl-phosphate synthase large chain"/>
    <property type="match status" value="1"/>
</dbReference>
<evidence type="ECO:0000313" key="29">
    <source>
        <dbReference type="Proteomes" id="UP000518752"/>
    </source>
</evidence>
<evidence type="ECO:0000256" key="6">
    <source>
        <dbReference type="ARBA" id="ARBA00012738"/>
    </source>
</evidence>
<dbReference type="InterPro" id="IPR036914">
    <property type="entry name" value="MGS-like_dom_sf"/>
</dbReference>
<comment type="cofactor">
    <cofactor evidence="2">
        <name>Zn(2+)</name>
        <dbReference type="ChEBI" id="CHEBI:29105"/>
    </cofactor>
</comment>
<evidence type="ECO:0000256" key="8">
    <source>
        <dbReference type="ARBA" id="ARBA00022598"/>
    </source>
</evidence>
<dbReference type="NCBIfam" id="NF003671">
    <property type="entry name" value="PRK05294.1"/>
    <property type="match status" value="1"/>
</dbReference>
<dbReference type="InterPro" id="IPR011607">
    <property type="entry name" value="MGS-like_dom"/>
</dbReference>
<dbReference type="PROSITE" id="PS51855">
    <property type="entry name" value="MGS"/>
    <property type="match status" value="1"/>
</dbReference>
<dbReference type="InterPro" id="IPR005483">
    <property type="entry name" value="CPSase_dom"/>
</dbReference>
<proteinExistence type="inferred from homology"/>
<dbReference type="Gene3D" id="1.10.1030.10">
    <property type="entry name" value="Carbamoyl-phosphate synthetase, large subunit oligomerisation domain"/>
    <property type="match status" value="1"/>
</dbReference>
<dbReference type="FunFam" id="3.30.470.20:FF:000004">
    <property type="entry name" value="Carbamoyl-phosphate synthase (glutamine-hydrolyzing)"/>
    <property type="match status" value="1"/>
</dbReference>
<dbReference type="Gene3D" id="3.40.50.1380">
    <property type="entry name" value="Methylglyoxal synthase-like domain"/>
    <property type="match status" value="1"/>
</dbReference>
<evidence type="ECO:0000256" key="5">
    <source>
        <dbReference type="ARBA" id="ARBA00009799"/>
    </source>
</evidence>
<dbReference type="FunFam" id="3.40.50.1380:FF:000015">
    <property type="entry name" value="Carbamoyl-phosphate synthase arginine-specific large chain"/>
    <property type="match status" value="1"/>
</dbReference>
<keyword evidence="7" id="KW-0055">Arginine biosynthesis</keyword>
<evidence type="ECO:0000256" key="18">
    <source>
        <dbReference type="ARBA" id="ARBA00044031"/>
    </source>
</evidence>
<dbReference type="Gene3D" id="3.30.1490.20">
    <property type="entry name" value="ATP-grasp fold, A domain"/>
    <property type="match status" value="1"/>
</dbReference>
<comment type="subcellular location">
    <subcellularLocation>
        <location evidence="3">Mitochondrion</location>
    </subcellularLocation>
</comment>
<dbReference type="InterPro" id="IPR011761">
    <property type="entry name" value="ATP-grasp"/>
</dbReference>
<evidence type="ECO:0000256" key="16">
    <source>
        <dbReference type="ARBA" id="ARBA00023128"/>
    </source>
</evidence>
<dbReference type="Pfam" id="PF02787">
    <property type="entry name" value="CPSase_L_D3"/>
    <property type="match status" value="2"/>
</dbReference>
<dbReference type="NCBIfam" id="TIGR01369">
    <property type="entry name" value="CPSaseII_lrg"/>
    <property type="match status" value="1"/>
</dbReference>
<dbReference type="InterPro" id="IPR005479">
    <property type="entry name" value="CPAse_ATP-bd"/>
</dbReference>
<reference evidence="28 29" key="1">
    <citation type="journal article" date="2020" name="ISME J.">
        <title>Uncovering the hidden diversity of litter-decomposition mechanisms in mushroom-forming fungi.</title>
        <authorList>
            <person name="Floudas D."/>
            <person name="Bentzer J."/>
            <person name="Ahren D."/>
            <person name="Johansson T."/>
            <person name="Persson P."/>
            <person name="Tunlid A."/>
        </authorList>
    </citation>
    <scope>NUCLEOTIDE SEQUENCE [LARGE SCALE GENOMIC DNA]</scope>
    <source>
        <strain evidence="28 29">CBS 406.79</strain>
    </source>
</reference>
<evidence type="ECO:0000256" key="23">
    <source>
        <dbReference type="ARBA" id="ARBA00047359"/>
    </source>
</evidence>
<evidence type="ECO:0000256" key="24">
    <source>
        <dbReference type="ARBA" id="ARBA00048816"/>
    </source>
</evidence>
<comment type="pathway">
    <text evidence="4">Amino-acid biosynthesis; L-arginine biosynthesis; carbamoyl phosphate from bicarbonate: step 1/1.</text>
</comment>
<keyword evidence="17" id="KW-0464">Manganese</keyword>
<dbReference type="GO" id="GO:0004088">
    <property type="term" value="F:carbamoyl-phosphate synthase (glutamine-hydrolyzing) activity"/>
    <property type="evidence" value="ECO:0007669"/>
    <property type="project" value="UniProtKB-EC"/>
</dbReference>
<evidence type="ECO:0000256" key="7">
    <source>
        <dbReference type="ARBA" id="ARBA00022571"/>
    </source>
</evidence>
<evidence type="ECO:0000256" key="22">
    <source>
        <dbReference type="ARBA" id="ARBA00044334"/>
    </source>
</evidence>
<dbReference type="AlphaFoldDB" id="A0A8H5HH86"/>
<feature type="domain" description="ATP-grasp" evidence="26">
    <location>
        <begin position="756"/>
        <end position="953"/>
    </location>
</feature>
<evidence type="ECO:0000256" key="15">
    <source>
        <dbReference type="ARBA" id="ARBA00022975"/>
    </source>
</evidence>
<dbReference type="GO" id="GO:0004087">
    <property type="term" value="F:carbamoyl-phosphate synthase (ammonia) activity"/>
    <property type="evidence" value="ECO:0007669"/>
    <property type="project" value="UniProtKB-EC"/>
</dbReference>
<keyword evidence="8" id="KW-0436">Ligase</keyword>
<dbReference type="EMBL" id="JAACJN010000047">
    <property type="protein sequence ID" value="KAF5383476.1"/>
    <property type="molecule type" value="Genomic_DNA"/>
</dbReference>
<name>A0A8H5HH86_9AGAR</name>
<evidence type="ECO:0000256" key="21">
    <source>
        <dbReference type="ARBA" id="ARBA00044318"/>
    </source>
</evidence>
<evidence type="ECO:0000256" key="11">
    <source>
        <dbReference type="ARBA" id="ARBA00022737"/>
    </source>
</evidence>
<dbReference type="SUPFAM" id="SSF52335">
    <property type="entry name" value="Methylglyoxal synthase-like"/>
    <property type="match status" value="1"/>
</dbReference>
<dbReference type="SMART" id="SM01096">
    <property type="entry name" value="CPSase_L_D3"/>
    <property type="match status" value="1"/>
</dbReference>
<keyword evidence="9" id="KW-0028">Amino-acid biosynthesis</keyword>
<dbReference type="InterPro" id="IPR013815">
    <property type="entry name" value="ATP_grasp_subdomain_1"/>
</dbReference>
<feature type="domain" description="ATP-grasp" evidence="26">
    <location>
        <begin position="202"/>
        <end position="394"/>
    </location>
</feature>
<comment type="similarity">
    <text evidence="5">Belongs to the CarB family.</text>
</comment>
<keyword evidence="12 25" id="KW-0547">Nucleotide-binding</keyword>
<evidence type="ECO:0000256" key="4">
    <source>
        <dbReference type="ARBA" id="ARBA00005077"/>
    </source>
</evidence>
<keyword evidence="10" id="KW-0479">Metal-binding</keyword>
<keyword evidence="14" id="KW-0460">Magnesium</keyword>
<dbReference type="InterPro" id="IPR016185">
    <property type="entry name" value="PreATP-grasp_dom_sf"/>
</dbReference>
<dbReference type="Gene3D" id="3.40.50.20">
    <property type="match status" value="2"/>
</dbReference>
<dbReference type="EC" id="6.3.4.16" evidence="19"/>
<accession>A0A8H5HH86</accession>
<keyword evidence="13 25" id="KW-0067">ATP-binding</keyword>
<keyword evidence="16" id="KW-0496">Mitochondrion</keyword>
<evidence type="ECO:0000313" key="28">
    <source>
        <dbReference type="EMBL" id="KAF5383476.1"/>
    </source>
</evidence>
<dbReference type="PANTHER" id="PTHR11405">
    <property type="entry name" value="CARBAMOYLTRANSFERASE FAMILY MEMBER"/>
    <property type="match status" value="1"/>
</dbReference>
<evidence type="ECO:0000256" key="20">
    <source>
        <dbReference type="ARBA" id="ARBA00044249"/>
    </source>
</evidence>
<dbReference type="Proteomes" id="UP000518752">
    <property type="component" value="Unassembled WGS sequence"/>
</dbReference>
<evidence type="ECO:0000259" key="26">
    <source>
        <dbReference type="PROSITE" id="PS50975"/>
    </source>
</evidence>
<keyword evidence="29" id="KW-1185">Reference proteome</keyword>
<dbReference type="SUPFAM" id="SSF56059">
    <property type="entry name" value="Glutathione synthetase ATP-binding domain-like"/>
    <property type="match status" value="2"/>
</dbReference>
<evidence type="ECO:0000256" key="14">
    <source>
        <dbReference type="ARBA" id="ARBA00022842"/>
    </source>
</evidence>
<dbReference type="FunFam" id="3.30.470.20:FF:000001">
    <property type="entry name" value="Carbamoyl-phosphate synthase large chain"/>
    <property type="match status" value="1"/>
</dbReference>
<comment type="subunit">
    <text evidence="18">Heterodimer composed of 2 chains; the small (or glutamine) chain promotes the hydrolysis of glutamine to ammonia, which is used by the large (or ammonia) chain to synthesize carbamoyl phosphate.</text>
</comment>
<dbReference type="OrthoDB" id="1924069at2759"/>
<evidence type="ECO:0000256" key="25">
    <source>
        <dbReference type="PROSITE-ProRule" id="PRU00409"/>
    </source>
</evidence>
<keyword evidence="15" id="KW-0665">Pyrimidine biosynthesis</keyword>
<dbReference type="PANTHER" id="PTHR11405:SF53">
    <property type="entry name" value="CARBAMOYL-PHOSPHATE SYNTHASE [AMMONIA], MITOCHONDRIAL"/>
    <property type="match status" value="1"/>
</dbReference>
<keyword evidence="11" id="KW-0677">Repeat</keyword>
<dbReference type="Pfam" id="PF25596">
    <property type="entry name" value="CPSase_L_D1"/>
    <property type="match status" value="2"/>
</dbReference>
<evidence type="ECO:0000256" key="13">
    <source>
        <dbReference type="ARBA" id="ARBA00022840"/>
    </source>
</evidence>
<dbReference type="GO" id="GO:0006526">
    <property type="term" value="P:L-arginine biosynthetic process"/>
    <property type="evidence" value="ECO:0007669"/>
    <property type="project" value="UniProtKB-KW"/>
</dbReference>
<dbReference type="SUPFAM" id="SSF52440">
    <property type="entry name" value="PreATP-grasp domain"/>
    <property type="match status" value="2"/>
</dbReference>
<dbReference type="GO" id="GO:0005739">
    <property type="term" value="C:mitochondrion"/>
    <property type="evidence" value="ECO:0007669"/>
    <property type="project" value="UniProtKB-SubCell"/>
</dbReference>
<dbReference type="PROSITE" id="PS50975">
    <property type="entry name" value="ATP_GRASP"/>
    <property type="match status" value="2"/>
</dbReference>
<dbReference type="GO" id="GO:0046872">
    <property type="term" value="F:metal ion binding"/>
    <property type="evidence" value="ECO:0007669"/>
    <property type="project" value="UniProtKB-KW"/>
</dbReference>